<dbReference type="EMBL" id="CAJVPW010001389">
    <property type="protein sequence ID" value="CAG8482809.1"/>
    <property type="molecule type" value="Genomic_DNA"/>
</dbReference>
<dbReference type="Proteomes" id="UP000789366">
    <property type="component" value="Unassembled WGS sequence"/>
</dbReference>
<gene>
    <name evidence="1" type="ORF">SPELUC_LOCUS2200</name>
</gene>
<organism evidence="1 2">
    <name type="scientific">Cetraspora pellucida</name>
    <dbReference type="NCBI Taxonomy" id="1433469"/>
    <lineage>
        <taxon>Eukaryota</taxon>
        <taxon>Fungi</taxon>
        <taxon>Fungi incertae sedis</taxon>
        <taxon>Mucoromycota</taxon>
        <taxon>Glomeromycotina</taxon>
        <taxon>Glomeromycetes</taxon>
        <taxon>Diversisporales</taxon>
        <taxon>Gigasporaceae</taxon>
        <taxon>Cetraspora</taxon>
    </lineage>
</organism>
<proteinExistence type="predicted"/>
<name>A0ACA9KML4_9GLOM</name>
<protein>
    <submittedName>
        <fullName evidence="1">5373_t:CDS:1</fullName>
    </submittedName>
</protein>
<reference evidence="1" key="1">
    <citation type="submission" date="2021-06" db="EMBL/GenBank/DDBJ databases">
        <authorList>
            <person name="Kallberg Y."/>
            <person name="Tangrot J."/>
            <person name="Rosling A."/>
        </authorList>
    </citation>
    <scope>NUCLEOTIDE SEQUENCE</scope>
    <source>
        <strain evidence="1">28 12/20/2015</strain>
    </source>
</reference>
<comment type="caution">
    <text evidence="1">The sequence shown here is derived from an EMBL/GenBank/DDBJ whole genome shotgun (WGS) entry which is preliminary data.</text>
</comment>
<sequence length="394" mass="45791">MDSANKTKFRKIDDKHTMWFKDFCRNHNRKFKDFQRECARGFKEFEDFHHKCALRFEELQNEHSLEYLTKFKDFQQGFDLGFEEYKKFRINCNLKFKELQDDCNLEFIKLHSEYTHSQDTTSSVLFRSKTYPTLSNFSNTNLNDGSFGLESVQIPTSETNCRYDFTQYSNPQQLIQKTSATSEQTNKYYDGTQTSVPVQILTSEINSASGYNIPQYSITPRIIKQLDDGSKIIKPIEQRNTQMSVPNVRQEITKTKVASRNNLQYSSPSGITQQLVHTPLEASAANEQADQHYDDSKIYQKNRQTNVSYVRASEITDFDYTNYFGANVICALLHFIGSLVGPILDLSCELCYSNNEFIFIDALHFISYTIDDFGDNQENKVEYQFYCQYGNASA</sequence>
<accession>A0ACA9KML4</accession>
<evidence type="ECO:0000313" key="2">
    <source>
        <dbReference type="Proteomes" id="UP000789366"/>
    </source>
</evidence>
<keyword evidence="2" id="KW-1185">Reference proteome</keyword>
<evidence type="ECO:0000313" key="1">
    <source>
        <dbReference type="EMBL" id="CAG8482809.1"/>
    </source>
</evidence>